<dbReference type="GO" id="GO:0015666">
    <property type="term" value="F:restriction endodeoxyribonuclease activity"/>
    <property type="evidence" value="ECO:0007669"/>
    <property type="project" value="TreeGrafter"/>
</dbReference>
<dbReference type="EMBL" id="LGVR01000052">
    <property type="protein sequence ID" value="KOA85849.1"/>
    <property type="molecule type" value="Genomic_DNA"/>
</dbReference>
<dbReference type="Proteomes" id="UP000037540">
    <property type="component" value="Unassembled WGS sequence"/>
</dbReference>
<dbReference type="GO" id="GO:0003677">
    <property type="term" value="F:DNA binding"/>
    <property type="evidence" value="ECO:0007669"/>
    <property type="project" value="InterPro"/>
</dbReference>
<dbReference type="GO" id="GO:0009307">
    <property type="term" value="P:DNA restriction-modification system"/>
    <property type="evidence" value="ECO:0007669"/>
    <property type="project" value="InterPro"/>
</dbReference>
<dbReference type="Gene3D" id="3.40.1350.10">
    <property type="match status" value="1"/>
</dbReference>
<dbReference type="InterPro" id="IPR052906">
    <property type="entry name" value="Type_IV_Methyl-Rstrct_Enzyme"/>
</dbReference>
<evidence type="ECO:0000259" key="2">
    <source>
        <dbReference type="Pfam" id="PF04471"/>
    </source>
</evidence>
<feature type="transmembrane region" description="Helical" evidence="1">
    <location>
        <begin position="6"/>
        <end position="27"/>
    </location>
</feature>
<evidence type="ECO:0000313" key="4">
    <source>
        <dbReference type="Proteomes" id="UP000037540"/>
    </source>
</evidence>
<keyword evidence="3" id="KW-0378">Hydrolase</keyword>
<dbReference type="OrthoDB" id="1426324at2"/>
<dbReference type="AlphaFoldDB" id="A0A9Q1UXE5"/>
<dbReference type="Pfam" id="PF04471">
    <property type="entry name" value="Mrr_cat"/>
    <property type="match status" value="1"/>
</dbReference>
<reference evidence="3 4" key="1">
    <citation type="submission" date="2015-07" db="EMBL/GenBank/DDBJ databases">
        <title>Draft genome sequences of 17 French Clostridium botulinum group III.</title>
        <authorList>
            <person name="Woudstra C."/>
            <person name="Le Marechal C."/>
            <person name="Souillard R."/>
            <person name="Bayon-Auboyer M.-H."/>
            <person name="Dessouter D."/>
            <person name="Fach P."/>
        </authorList>
    </citation>
    <scope>NUCLEOTIDE SEQUENCE [LARGE SCALE GENOMIC DNA]</scope>
    <source>
        <strain evidence="3 4">12LNRI-CD</strain>
    </source>
</reference>
<comment type="caution">
    <text evidence="3">The sequence shown here is derived from an EMBL/GenBank/DDBJ whole genome shotgun (WGS) entry which is preliminary data.</text>
</comment>
<evidence type="ECO:0000313" key="3">
    <source>
        <dbReference type="EMBL" id="KOA85849.1"/>
    </source>
</evidence>
<evidence type="ECO:0000256" key="1">
    <source>
        <dbReference type="SAM" id="Phobius"/>
    </source>
</evidence>
<dbReference type="PANTHER" id="PTHR30015">
    <property type="entry name" value="MRR RESTRICTION SYSTEM PROTEIN"/>
    <property type="match status" value="1"/>
</dbReference>
<dbReference type="InterPro" id="IPR007560">
    <property type="entry name" value="Restrct_endonuc_IV_Mrr"/>
</dbReference>
<accession>A0A9Q1UXE5</accession>
<organism evidence="3 4">
    <name type="scientific">Clostridium botulinum</name>
    <dbReference type="NCBI Taxonomy" id="1491"/>
    <lineage>
        <taxon>Bacteria</taxon>
        <taxon>Bacillati</taxon>
        <taxon>Bacillota</taxon>
        <taxon>Clostridia</taxon>
        <taxon>Eubacteriales</taxon>
        <taxon>Clostridiaceae</taxon>
        <taxon>Clostridium</taxon>
    </lineage>
</organism>
<dbReference type="PANTHER" id="PTHR30015:SF7">
    <property type="entry name" value="TYPE IV METHYL-DIRECTED RESTRICTION ENZYME ECOKMRR"/>
    <property type="match status" value="1"/>
</dbReference>
<keyword evidence="3" id="KW-0255">Endonuclease</keyword>
<dbReference type="SUPFAM" id="SSF52980">
    <property type="entry name" value="Restriction endonuclease-like"/>
    <property type="match status" value="1"/>
</dbReference>
<keyword evidence="3" id="KW-0540">Nuclease</keyword>
<dbReference type="RefSeq" id="WP_013726805.1">
    <property type="nucleotide sequence ID" value="NZ_LGVO01000010.1"/>
</dbReference>
<proteinExistence type="predicted"/>
<keyword evidence="1" id="KW-0812">Transmembrane</keyword>
<keyword evidence="1" id="KW-1133">Transmembrane helix</keyword>
<sequence>MEKLDYGNFLLIMFVIMGIVGYINIAITRSKAIKHHSKYLTRMQILKILNKIENMTGREFEEFCVYLFNKTNEYKRVKLTAATNDGGKDIVMTDLKGNTVFVECKRYDESMIGREIIQKLVGAMVQNGVQKGILITTSKLNSNALKCLNEIKKHSDLQVDVIELYAIQDMIEKYCDDSILKELDIDSHINQTNVCNSKL</sequence>
<name>A0A9Q1UXE5_CLOBO</name>
<feature type="domain" description="Restriction endonuclease type IV Mrr" evidence="2">
    <location>
        <begin position="52"/>
        <end position="164"/>
    </location>
</feature>
<gene>
    <name evidence="3" type="ORF">ADU74_09380</name>
</gene>
<dbReference type="InterPro" id="IPR011856">
    <property type="entry name" value="tRNA_endonuc-like_dom_sf"/>
</dbReference>
<keyword evidence="1" id="KW-0472">Membrane</keyword>
<protein>
    <submittedName>
        <fullName evidence="3">Restriction endonuclease</fullName>
    </submittedName>
</protein>
<dbReference type="InterPro" id="IPR011335">
    <property type="entry name" value="Restrct_endonuc-II-like"/>
</dbReference>